<dbReference type="AlphaFoldDB" id="A0A3D9XNB1"/>
<feature type="domain" description="LexA repressor DNA-binding" evidence="1">
    <location>
        <begin position="4"/>
        <end position="66"/>
    </location>
</feature>
<comment type="caution">
    <text evidence="2">The sequence shown here is derived from an EMBL/GenBank/DDBJ whole genome shotgun (WGS) entry which is preliminary data.</text>
</comment>
<protein>
    <submittedName>
        <fullName evidence="2">LexA DNA binding domain-containing protein</fullName>
    </submittedName>
</protein>
<dbReference type="Pfam" id="PF01726">
    <property type="entry name" value="LexA_DNA_bind"/>
    <property type="match status" value="1"/>
</dbReference>
<dbReference type="RefSeq" id="WP_116221876.1">
    <property type="nucleotide sequence ID" value="NZ_CP038197.1"/>
</dbReference>
<gene>
    <name evidence="2" type="ORF">BDD41_2342</name>
</gene>
<dbReference type="PANTHER" id="PTHR33516:SF2">
    <property type="entry name" value="LEXA REPRESSOR-RELATED"/>
    <property type="match status" value="1"/>
</dbReference>
<dbReference type="InterPro" id="IPR050077">
    <property type="entry name" value="LexA_repressor"/>
</dbReference>
<accession>A0A3D9XNB1</accession>
<evidence type="ECO:0000313" key="2">
    <source>
        <dbReference type="EMBL" id="REF69632.1"/>
    </source>
</evidence>
<dbReference type="InterPro" id="IPR006199">
    <property type="entry name" value="LexA_DNA-bd_dom"/>
</dbReference>
<dbReference type="InterPro" id="IPR036390">
    <property type="entry name" value="WH_DNA-bd_sf"/>
</dbReference>
<dbReference type="GO" id="GO:0004252">
    <property type="term" value="F:serine-type endopeptidase activity"/>
    <property type="evidence" value="ECO:0007669"/>
    <property type="project" value="InterPro"/>
</dbReference>
<reference evidence="2 3" key="1">
    <citation type="submission" date="2018-08" db="EMBL/GenBank/DDBJ databases">
        <title>Genomic Encyclopedia of Archaeal and Bacterial Type Strains, Phase II (KMG-II): from individual species to whole genera.</title>
        <authorList>
            <person name="Goeker M."/>
        </authorList>
    </citation>
    <scope>NUCLEOTIDE SEQUENCE [LARGE SCALE GENOMIC DNA]</scope>
    <source>
        <strain evidence="2 3">DSM 17099</strain>
    </source>
</reference>
<evidence type="ECO:0000313" key="3">
    <source>
        <dbReference type="Proteomes" id="UP000256941"/>
    </source>
</evidence>
<dbReference type="GO" id="GO:0006508">
    <property type="term" value="P:proteolysis"/>
    <property type="evidence" value="ECO:0007669"/>
    <property type="project" value="InterPro"/>
</dbReference>
<dbReference type="InterPro" id="IPR036388">
    <property type="entry name" value="WH-like_DNA-bd_sf"/>
</dbReference>
<dbReference type="EMBL" id="QTUJ01000002">
    <property type="protein sequence ID" value="REF69632.1"/>
    <property type="molecule type" value="Genomic_DNA"/>
</dbReference>
<name>A0A3D9XNB1_PARVE</name>
<sequence length="119" mass="12877">MAYALTPTQHRLLDLIRRHLASTGTAPSFDEMRAAMGINSKAGIHRLLIALEDRGAIRRLSGRARAIEVVGPQDDVLAAVMAEIDGFCDAEGIATDSPLFRRLKQRLRQRLSAAKGGAA</sequence>
<proteinExistence type="predicted"/>
<dbReference type="Proteomes" id="UP000256941">
    <property type="component" value="Unassembled WGS sequence"/>
</dbReference>
<evidence type="ECO:0000259" key="1">
    <source>
        <dbReference type="Pfam" id="PF01726"/>
    </source>
</evidence>
<dbReference type="PANTHER" id="PTHR33516">
    <property type="entry name" value="LEXA REPRESSOR"/>
    <property type="match status" value="1"/>
</dbReference>
<dbReference type="Gene3D" id="1.10.10.10">
    <property type="entry name" value="Winged helix-like DNA-binding domain superfamily/Winged helix DNA-binding domain"/>
    <property type="match status" value="1"/>
</dbReference>
<dbReference type="SUPFAM" id="SSF46785">
    <property type="entry name" value="Winged helix' DNA-binding domain"/>
    <property type="match status" value="1"/>
</dbReference>
<organism evidence="2 3">
    <name type="scientific">Paracoccus versutus</name>
    <name type="common">Thiobacillus versutus</name>
    <dbReference type="NCBI Taxonomy" id="34007"/>
    <lineage>
        <taxon>Bacteria</taxon>
        <taxon>Pseudomonadati</taxon>
        <taxon>Pseudomonadota</taxon>
        <taxon>Alphaproteobacteria</taxon>
        <taxon>Rhodobacterales</taxon>
        <taxon>Paracoccaceae</taxon>
        <taxon>Paracoccus</taxon>
    </lineage>
</organism>